<feature type="transmembrane region" description="Helical" evidence="12">
    <location>
        <begin position="345"/>
        <end position="365"/>
    </location>
</feature>
<evidence type="ECO:0000313" key="15">
    <source>
        <dbReference type="Proteomes" id="UP001556631"/>
    </source>
</evidence>
<accession>A0ABV3T3X4</accession>
<evidence type="ECO:0000256" key="8">
    <source>
        <dbReference type="ARBA" id="ARBA00022982"/>
    </source>
</evidence>
<sequence>MDSVLDLARWQFGITTVYHFFFVPLTIGLSVLVAVMETIWLRTRSQEWLRLTKFFGKLFLINIAMGVATGIVQEFQFGMNWSDYSRFVGDIFGAPLAVEALLAFFLESTFLGLWIFGWDKLPRPLHAACMWIVHLGTLASSWFILAANSWMQHPVGYHFNPTTGRAELDDFGAVMFNKVQLGAFPHVILAAYMTGAAFILGISAVLYVKKARDDRPMYRKGMRLAAVVMVVAGLGVGISGDVQGKIMTDVQPMKMAAAEALWTTSDTHAPFSILTIGTRDGKHKKWALEVPGVLSFLATGHFDERVQGIYNLQKQYEKTYGAKPGTSYYSGGDYTPIIPLTYWSFRWMMGLGVVGALVGLALLWLTRKNKAPSGRWFAVVAISSPIMVLLGNSLGWIFTEAGRQPWVVFGLLTTDQAVSPSVSPAEVWISLLGFTLLYLVLAVVEVGLLVRVVKKGADKFVEPPSPKWREPDDDRDKPLTFAY</sequence>
<dbReference type="Proteomes" id="UP001556631">
    <property type="component" value="Unassembled WGS sequence"/>
</dbReference>
<feature type="region of interest" description="Disordered" evidence="13">
    <location>
        <begin position="463"/>
        <end position="483"/>
    </location>
</feature>
<dbReference type="EMBL" id="JBFPJR010000029">
    <property type="protein sequence ID" value="MEX0428928.1"/>
    <property type="molecule type" value="Genomic_DNA"/>
</dbReference>
<evidence type="ECO:0000256" key="3">
    <source>
        <dbReference type="ARBA" id="ARBA00022448"/>
    </source>
</evidence>
<feature type="transmembrane region" description="Helical" evidence="12">
    <location>
        <begin position="54"/>
        <end position="72"/>
    </location>
</feature>
<evidence type="ECO:0000256" key="11">
    <source>
        <dbReference type="ARBA" id="ARBA00023136"/>
    </source>
</evidence>
<evidence type="ECO:0000256" key="2">
    <source>
        <dbReference type="ARBA" id="ARBA00009819"/>
    </source>
</evidence>
<dbReference type="RefSeq" id="WP_367994897.1">
    <property type="nucleotide sequence ID" value="NZ_JBFPJR010000029.1"/>
</dbReference>
<feature type="transmembrane region" description="Helical" evidence="12">
    <location>
        <begin position="427"/>
        <end position="450"/>
    </location>
</feature>
<feature type="transmembrane region" description="Helical" evidence="12">
    <location>
        <begin position="183"/>
        <end position="208"/>
    </location>
</feature>
<feature type="transmembrane region" description="Helical" evidence="12">
    <location>
        <begin position="377"/>
        <end position="398"/>
    </location>
</feature>
<dbReference type="PIRSF" id="PIRSF006446">
    <property type="entry name" value="Cyt_quinol_oxidase_1"/>
    <property type="match status" value="1"/>
</dbReference>
<proteinExistence type="inferred from homology"/>
<evidence type="ECO:0000256" key="7">
    <source>
        <dbReference type="ARBA" id="ARBA00022723"/>
    </source>
</evidence>
<keyword evidence="10 12" id="KW-0408">Iron</keyword>
<evidence type="ECO:0000256" key="13">
    <source>
        <dbReference type="SAM" id="MobiDB-lite"/>
    </source>
</evidence>
<keyword evidence="5 12" id="KW-0349">Heme</keyword>
<keyword evidence="9 12" id="KW-1133">Transmembrane helix</keyword>
<comment type="subcellular location">
    <subcellularLocation>
        <location evidence="1">Cell membrane</location>
        <topology evidence="1">Multi-pass membrane protein</topology>
    </subcellularLocation>
</comment>
<dbReference type="PANTHER" id="PTHR30365:SF15">
    <property type="entry name" value="CYTOCHROME BD UBIQUINOL OXIDASE SUBUNIT 1"/>
    <property type="match status" value="1"/>
</dbReference>
<evidence type="ECO:0000256" key="12">
    <source>
        <dbReference type="PIRNR" id="PIRNR006446"/>
    </source>
</evidence>
<keyword evidence="3 12" id="KW-0813">Transport</keyword>
<evidence type="ECO:0000256" key="10">
    <source>
        <dbReference type="ARBA" id="ARBA00023004"/>
    </source>
</evidence>
<evidence type="ECO:0000256" key="6">
    <source>
        <dbReference type="ARBA" id="ARBA00022692"/>
    </source>
</evidence>
<keyword evidence="4 12" id="KW-1003">Cell membrane</keyword>
<comment type="caution">
    <text evidence="14">The sequence shown here is derived from an EMBL/GenBank/DDBJ whole genome shotgun (WGS) entry which is preliminary data.</text>
</comment>
<feature type="transmembrane region" description="Helical" evidence="12">
    <location>
        <begin position="220"/>
        <end position="238"/>
    </location>
</feature>
<evidence type="ECO:0000256" key="9">
    <source>
        <dbReference type="ARBA" id="ARBA00022989"/>
    </source>
</evidence>
<feature type="transmembrane region" description="Helical" evidence="12">
    <location>
        <begin position="92"/>
        <end position="116"/>
    </location>
</feature>
<keyword evidence="8 12" id="KW-0249">Electron transport</keyword>
<protein>
    <submittedName>
        <fullName evidence="14">Cytochrome ubiquinol oxidase subunit I</fullName>
    </submittedName>
</protein>
<name>A0ABV3T3X4_9ACTN</name>
<dbReference type="InterPro" id="IPR002585">
    <property type="entry name" value="Cyt-d_ubiquinol_oxidase_su_1"/>
</dbReference>
<reference evidence="14 15" key="1">
    <citation type="submission" date="2024-07" db="EMBL/GenBank/DDBJ databases">
        <authorList>
            <person name="Lee S."/>
            <person name="Kang M."/>
        </authorList>
    </citation>
    <scope>NUCLEOTIDE SEQUENCE [LARGE SCALE GENOMIC DNA]</scope>
    <source>
        <strain evidence="14 15">DS6</strain>
    </source>
</reference>
<dbReference type="PANTHER" id="PTHR30365">
    <property type="entry name" value="CYTOCHROME D UBIQUINOL OXIDASE"/>
    <property type="match status" value="1"/>
</dbReference>
<evidence type="ECO:0000256" key="1">
    <source>
        <dbReference type="ARBA" id="ARBA00004651"/>
    </source>
</evidence>
<gene>
    <name evidence="14" type="ORF">AB3X52_14975</name>
</gene>
<dbReference type="Pfam" id="PF01654">
    <property type="entry name" value="Cyt_bd_oxida_I"/>
    <property type="match status" value="1"/>
</dbReference>
<keyword evidence="7 12" id="KW-0479">Metal-binding</keyword>
<evidence type="ECO:0000256" key="4">
    <source>
        <dbReference type="ARBA" id="ARBA00022475"/>
    </source>
</evidence>
<keyword evidence="6 12" id="KW-0812">Transmembrane</keyword>
<keyword evidence="15" id="KW-1185">Reference proteome</keyword>
<feature type="transmembrane region" description="Helical" evidence="12">
    <location>
        <begin position="128"/>
        <end position="151"/>
    </location>
</feature>
<feature type="transmembrane region" description="Helical" evidence="12">
    <location>
        <begin position="20"/>
        <end position="42"/>
    </location>
</feature>
<evidence type="ECO:0000256" key="5">
    <source>
        <dbReference type="ARBA" id="ARBA00022617"/>
    </source>
</evidence>
<organism evidence="14 15">
    <name type="scientific">Nocardioides eburneus</name>
    <dbReference type="NCBI Taxonomy" id="3231482"/>
    <lineage>
        <taxon>Bacteria</taxon>
        <taxon>Bacillati</taxon>
        <taxon>Actinomycetota</taxon>
        <taxon>Actinomycetes</taxon>
        <taxon>Propionibacteriales</taxon>
        <taxon>Nocardioidaceae</taxon>
        <taxon>Nocardioides</taxon>
    </lineage>
</organism>
<comment type="similarity">
    <text evidence="2 12">Belongs to the cytochrome ubiquinol oxidase subunit 1 family.</text>
</comment>
<keyword evidence="11 12" id="KW-0472">Membrane</keyword>
<evidence type="ECO:0000313" key="14">
    <source>
        <dbReference type="EMBL" id="MEX0428928.1"/>
    </source>
</evidence>